<evidence type="ECO:0000313" key="8">
    <source>
        <dbReference type="Proteomes" id="UP000309215"/>
    </source>
</evidence>
<keyword evidence="1" id="KW-0645">Protease</keyword>
<feature type="domain" description="JAB" evidence="6">
    <location>
        <begin position="19"/>
        <end position="126"/>
    </location>
</feature>
<keyword evidence="4" id="KW-0862">Zinc</keyword>
<organism evidence="7 8">
    <name type="scientific">Polyangium fumosum</name>
    <dbReference type="NCBI Taxonomy" id="889272"/>
    <lineage>
        <taxon>Bacteria</taxon>
        <taxon>Pseudomonadati</taxon>
        <taxon>Myxococcota</taxon>
        <taxon>Polyangia</taxon>
        <taxon>Polyangiales</taxon>
        <taxon>Polyangiaceae</taxon>
        <taxon>Polyangium</taxon>
    </lineage>
</organism>
<keyword evidence="3" id="KW-0378">Hydrolase</keyword>
<keyword evidence="5" id="KW-0482">Metalloprotease</keyword>
<reference evidence="7 8" key="1">
    <citation type="submission" date="2019-04" db="EMBL/GenBank/DDBJ databases">
        <authorList>
            <person name="Li Y."/>
            <person name="Wang J."/>
        </authorList>
    </citation>
    <scope>NUCLEOTIDE SEQUENCE [LARGE SCALE GENOMIC DNA]</scope>
    <source>
        <strain evidence="7 8">DSM 14668</strain>
    </source>
</reference>
<evidence type="ECO:0000256" key="4">
    <source>
        <dbReference type="ARBA" id="ARBA00022833"/>
    </source>
</evidence>
<dbReference type="OrthoDB" id="9802958at2"/>
<dbReference type="EMBL" id="SSMQ01000043">
    <property type="protein sequence ID" value="TKD00948.1"/>
    <property type="molecule type" value="Genomic_DNA"/>
</dbReference>
<gene>
    <name evidence="7" type="ORF">E8A74_32945</name>
</gene>
<evidence type="ECO:0000259" key="6">
    <source>
        <dbReference type="Pfam" id="PF14464"/>
    </source>
</evidence>
<dbReference type="Gene3D" id="3.40.140.10">
    <property type="entry name" value="Cytidine Deaminase, domain 2"/>
    <property type="match status" value="1"/>
</dbReference>
<sequence length="185" mass="20121">MGTSFDAPWMHGGLRLTRAVMRALEADARARYGKDEEACGYLVGPASDALLCDEIVALPNLAARLHQIDPETFFRTARTFFAFEEKKLNDAVHRGRGAGRPVKVIYHSHLDAGAYFSATDAAVMSGGDPPAREGGPARLGPGPLWPLAFLVTSVRAGAEGPVVDEHKLFVWRDRSFVEAPFEIVD</sequence>
<dbReference type="SUPFAM" id="SSF102712">
    <property type="entry name" value="JAB1/MPN domain"/>
    <property type="match status" value="1"/>
</dbReference>
<dbReference type="InterPro" id="IPR028090">
    <property type="entry name" value="JAB_dom_prok"/>
</dbReference>
<evidence type="ECO:0000313" key="7">
    <source>
        <dbReference type="EMBL" id="TKD00948.1"/>
    </source>
</evidence>
<dbReference type="RefSeq" id="WP_136933087.1">
    <property type="nucleotide sequence ID" value="NZ_SSMQ01000043.1"/>
</dbReference>
<name>A0A4U1J3F2_9BACT</name>
<dbReference type="GO" id="GO:0006508">
    <property type="term" value="P:proteolysis"/>
    <property type="evidence" value="ECO:0007669"/>
    <property type="project" value="UniProtKB-KW"/>
</dbReference>
<evidence type="ECO:0000256" key="2">
    <source>
        <dbReference type="ARBA" id="ARBA00022723"/>
    </source>
</evidence>
<keyword evidence="2" id="KW-0479">Metal-binding</keyword>
<dbReference type="GO" id="GO:0046872">
    <property type="term" value="F:metal ion binding"/>
    <property type="evidence" value="ECO:0007669"/>
    <property type="project" value="UniProtKB-KW"/>
</dbReference>
<evidence type="ECO:0000256" key="1">
    <source>
        <dbReference type="ARBA" id="ARBA00022670"/>
    </source>
</evidence>
<evidence type="ECO:0000256" key="3">
    <source>
        <dbReference type="ARBA" id="ARBA00022801"/>
    </source>
</evidence>
<dbReference type="AlphaFoldDB" id="A0A4U1J3F2"/>
<comment type="caution">
    <text evidence="7">The sequence shown here is derived from an EMBL/GenBank/DDBJ whole genome shotgun (WGS) entry which is preliminary data.</text>
</comment>
<dbReference type="Proteomes" id="UP000309215">
    <property type="component" value="Unassembled WGS sequence"/>
</dbReference>
<evidence type="ECO:0000256" key="5">
    <source>
        <dbReference type="ARBA" id="ARBA00023049"/>
    </source>
</evidence>
<keyword evidence="8" id="KW-1185">Reference proteome</keyword>
<dbReference type="GO" id="GO:0008237">
    <property type="term" value="F:metallopeptidase activity"/>
    <property type="evidence" value="ECO:0007669"/>
    <property type="project" value="UniProtKB-KW"/>
</dbReference>
<proteinExistence type="predicted"/>
<dbReference type="Pfam" id="PF14464">
    <property type="entry name" value="Prok-JAB"/>
    <property type="match status" value="1"/>
</dbReference>
<protein>
    <recommendedName>
        <fullName evidence="6">JAB domain-containing protein</fullName>
    </recommendedName>
</protein>
<accession>A0A4U1J3F2</accession>